<feature type="chain" id="PRO_5035213417" description="Secreted protein" evidence="1">
    <location>
        <begin position="24"/>
        <end position="77"/>
    </location>
</feature>
<keyword evidence="3" id="KW-1185">Reference proteome</keyword>
<evidence type="ECO:0000313" key="3">
    <source>
        <dbReference type="Proteomes" id="UP000747542"/>
    </source>
</evidence>
<sequence>MRCGAGHSSRLTVLVDLFTLCGCGEFAGPTPDCMCGVPLDLSGTLFTAHCRQESKVGSLYAAAGRMCRRKQVRRRTA</sequence>
<evidence type="ECO:0008006" key="4">
    <source>
        <dbReference type="Google" id="ProtNLM"/>
    </source>
</evidence>
<evidence type="ECO:0000313" key="2">
    <source>
        <dbReference type="EMBL" id="KAG7154300.1"/>
    </source>
</evidence>
<gene>
    <name evidence="2" type="ORF">Hamer_G025730</name>
</gene>
<dbReference type="EMBL" id="JAHLQT010044610">
    <property type="protein sequence ID" value="KAG7154300.1"/>
    <property type="molecule type" value="Genomic_DNA"/>
</dbReference>
<dbReference type="AlphaFoldDB" id="A0A8J5JES6"/>
<keyword evidence="1" id="KW-0732">Signal</keyword>
<reference evidence="2" key="1">
    <citation type="journal article" date="2021" name="Sci. Adv.">
        <title>The American lobster genome reveals insights on longevity, neural, and immune adaptations.</title>
        <authorList>
            <person name="Polinski J.M."/>
            <person name="Zimin A.V."/>
            <person name="Clark K.F."/>
            <person name="Kohn A.B."/>
            <person name="Sadowski N."/>
            <person name="Timp W."/>
            <person name="Ptitsyn A."/>
            <person name="Khanna P."/>
            <person name="Romanova D.Y."/>
            <person name="Williams P."/>
            <person name="Greenwood S.J."/>
            <person name="Moroz L.L."/>
            <person name="Walt D.R."/>
            <person name="Bodnar A.G."/>
        </authorList>
    </citation>
    <scope>NUCLEOTIDE SEQUENCE</scope>
    <source>
        <strain evidence="2">GMGI-L3</strain>
    </source>
</reference>
<protein>
    <recommendedName>
        <fullName evidence="4">Secreted protein</fullName>
    </recommendedName>
</protein>
<name>A0A8J5JES6_HOMAM</name>
<accession>A0A8J5JES6</accession>
<dbReference type="Proteomes" id="UP000747542">
    <property type="component" value="Unassembled WGS sequence"/>
</dbReference>
<feature type="signal peptide" evidence="1">
    <location>
        <begin position="1"/>
        <end position="23"/>
    </location>
</feature>
<proteinExistence type="predicted"/>
<organism evidence="2 3">
    <name type="scientific">Homarus americanus</name>
    <name type="common">American lobster</name>
    <dbReference type="NCBI Taxonomy" id="6706"/>
    <lineage>
        <taxon>Eukaryota</taxon>
        <taxon>Metazoa</taxon>
        <taxon>Ecdysozoa</taxon>
        <taxon>Arthropoda</taxon>
        <taxon>Crustacea</taxon>
        <taxon>Multicrustacea</taxon>
        <taxon>Malacostraca</taxon>
        <taxon>Eumalacostraca</taxon>
        <taxon>Eucarida</taxon>
        <taxon>Decapoda</taxon>
        <taxon>Pleocyemata</taxon>
        <taxon>Astacidea</taxon>
        <taxon>Nephropoidea</taxon>
        <taxon>Nephropidae</taxon>
        <taxon>Homarus</taxon>
    </lineage>
</organism>
<evidence type="ECO:0000256" key="1">
    <source>
        <dbReference type="SAM" id="SignalP"/>
    </source>
</evidence>
<comment type="caution">
    <text evidence="2">The sequence shown here is derived from an EMBL/GenBank/DDBJ whole genome shotgun (WGS) entry which is preliminary data.</text>
</comment>